<dbReference type="AlphaFoldDB" id="A0AAV5IRU1"/>
<dbReference type="NCBIfam" id="TIGR01614">
    <property type="entry name" value="PME_inhib"/>
    <property type="match status" value="1"/>
</dbReference>
<keyword evidence="7" id="KW-1185">Reference proteome</keyword>
<keyword evidence="1 4" id="KW-0732">Signal</keyword>
<protein>
    <recommendedName>
        <fullName evidence="5">Pectinesterase inhibitor domain-containing protein</fullName>
    </recommendedName>
</protein>
<evidence type="ECO:0000256" key="4">
    <source>
        <dbReference type="SAM" id="SignalP"/>
    </source>
</evidence>
<gene>
    <name evidence="6" type="ORF">SLEP1_g14031</name>
</gene>
<dbReference type="GO" id="GO:0004857">
    <property type="term" value="F:enzyme inhibitor activity"/>
    <property type="evidence" value="ECO:0007669"/>
    <property type="project" value="InterPro"/>
</dbReference>
<organism evidence="6 7">
    <name type="scientific">Rubroshorea leprosula</name>
    <dbReference type="NCBI Taxonomy" id="152421"/>
    <lineage>
        <taxon>Eukaryota</taxon>
        <taxon>Viridiplantae</taxon>
        <taxon>Streptophyta</taxon>
        <taxon>Embryophyta</taxon>
        <taxon>Tracheophyta</taxon>
        <taxon>Spermatophyta</taxon>
        <taxon>Magnoliopsida</taxon>
        <taxon>eudicotyledons</taxon>
        <taxon>Gunneridae</taxon>
        <taxon>Pentapetalae</taxon>
        <taxon>rosids</taxon>
        <taxon>malvids</taxon>
        <taxon>Malvales</taxon>
        <taxon>Dipterocarpaceae</taxon>
        <taxon>Rubroshorea</taxon>
    </lineage>
</organism>
<name>A0AAV5IRU1_9ROSI</name>
<accession>A0AAV5IRU1</accession>
<comment type="similarity">
    <text evidence="3">Belongs to the PMEI family.</text>
</comment>
<dbReference type="PANTHER" id="PTHR36710:SF18">
    <property type="entry name" value="PECTINESTERASE INHIBITOR 5-RELATED"/>
    <property type="match status" value="1"/>
</dbReference>
<evidence type="ECO:0000256" key="1">
    <source>
        <dbReference type="ARBA" id="ARBA00022729"/>
    </source>
</evidence>
<feature type="signal peptide" evidence="4">
    <location>
        <begin position="1"/>
        <end position="25"/>
    </location>
</feature>
<comment type="caution">
    <text evidence="6">The sequence shown here is derived from an EMBL/GenBank/DDBJ whole genome shotgun (WGS) entry which is preliminary data.</text>
</comment>
<evidence type="ECO:0000313" key="7">
    <source>
        <dbReference type="Proteomes" id="UP001054252"/>
    </source>
</evidence>
<feature type="chain" id="PRO_5043383221" description="Pectinesterase inhibitor domain-containing protein" evidence="4">
    <location>
        <begin position="26"/>
        <end position="178"/>
    </location>
</feature>
<feature type="domain" description="Pectinesterase inhibitor" evidence="5">
    <location>
        <begin position="30"/>
        <end position="144"/>
    </location>
</feature>
<evidence type="ECO:0000259" key="5">
    <source>
        <dbReference type="Pfam" id="PF04043"/>
    </source>
</evidence>
<evidence type="ECO:0000256" key="2">
    <source>
        <dbReference type="ARBA" id="ARBA00023157"/>
    </source>
</evidence>
<dbReference type="InterPro" id="IPR035513">
    <property type="entry name" value="Invertase/methylesterase_inhib"/>
</dbReference>
<dbReference type="InterPro" id="IPR052421">
    <property type="entry name" value="PCW_Enzyme_Inhibitor"/>
</dbReference>
<evidence type="ECO:0000313" key="6">
    <source>
        <dbReference type="EMBL" id="GKV01482.1"/>
    </source>
</evidence>
<dbReference type="Pfam" id="PF04043">
    <property type="entry name" value="PMEI"/>
    <property type="match status" value="1"/>
</dbReference>
<dbReference type="Gene3D" id="1.20.140.40">
    <property type="entry name" value="Invertase/pectin methylesterase inhibitor family protein"/>
    <property type="match status" value="1"/>
</dbReference>
<dbReference type="PANTHER" id="PTHR36710">
    <property type="entry name" value="PECTINESTERASE INHIBITOR-LIKE"/>
    <property type="match status" value="1"/>
</dbReference>
<sequence>MVFPAFLVSAAFLLFSPFFICPSHGITQDILATICSQTQNQEYCIGLLQSDPRTSSAGISLLSLISLELAIHQAHENYQTFVQYKKNSTWKGSSDSFGNCGTSYQDMKDKLQSDHQLSQQKQFEKITNLGGVTTLAYNCDNGLPFSPPTASITEDMLLTLQTAIYVNEYIQSTLGPNV</sequence>
<dbReference type="SUPFAM" id="SSF101148">
    <property type="entry name" value="Plant invertase/pectin methylesterase inhibitor"/>
    <property type="match status" value="1"/>
</dbReference>
<dbReference type="Proteomes" id="UP001054252">
    <property type="component" value="Unassembled WGS sequence"/>
</dbReference>
<keyword evidence="2" id="KW-1015">Disulfide bond</keyword>
<reference evidence="6 7" key="1">
    <citation type="journal article" date="2021" name="Commun. Biol.">
        <title>The genome of Shorea leprosula (Dipterocarpaceae) highlights the ecological relevance of drought in aseasonal tropical rainforests.</title>
        <authorList>
            <person name="Ng K.K.S."/>
            <person name="Kobayashi M.J."/>
            <person name="Fawcett J.A."/>
            <person name="Hatakeyama M."/>
            <person name="Paape T."/>
            <person name="Ng C.H."/>
            <person name="Ang C.C."/>
            <person name="Tnah L.H."/>
            <person name="Lee C.T."/>
            <person name="Nishiyama T."/>
            <person name="Sese J."/>
            <person name="O'Brien M.J."/>
            <person name="Copetti D."/>
            <person name="Mohd Noor M.I."/>
            <person name="Ong R.C."/>
            <person name="Putra M."/>
            <person name="Sireger I.Z."/>
            <person name="Indrioko S."/>
            <person name="Kosugi Y."/>
            <person name="Izuno A."/>
            <person name="Isagi Y."/>
            <person name="Lee S.L."/>
            <person name="Shimizu K.K."/>
        </authorList>
    </citation>
    <scope>NUCLEOTIDE SEQUENCE [LARGE SCALE GENOMIC DNA]</scope>
    <source>
        <strain evidence="6">214</strain>
    </source>
</reference>
<evidence type="ECO:0000256" key="3">
    <source>
        <dbReference type="ARBA" id="ARBA00038471"/>
    </source>
</evidence>
<dbReference type="InterPro" id="IPR006501">
    <property type="entry name" value="Pectinesterase_inhib_dom"/>
</dbReference>
<proteinExistence type="inferred from homology"/>
<dbReference type="EMBL" id="BPVZ01000017">
    <property type="protein sequence ID" value="GKV01482.1"/>
    <property type="molecule type" value="Genomic_DNA"/>
</dbReference>